<dbReference type="Gene3D" id="1.10.260.40">
    <property type="entry name" value="lambda repressor-like DNA-binding domains"/>
    <property type="match status" value="1"/>
</dbReference>
<dbReference type="SMART" id="SM00530">
    <property type="entry name" value="HTH_XRE"/>
    <property type="match status" value="1"/>
</dbReference>
<gene>
    <name evidence="2" type="ORF">Q4568_08465</name>
</gene>
<dbReference type="AlphaFoldDB" id="A0AAW7Y5G2"/>
<protein>
    <submittedName>
        <fullName evidence="2">Helix-turn-helix transcriptional regulator</fullName>
    </submittedName>
</protein>
<reference evidence="2" key="1">
    <citation type="submission" date="2023-07" db="EMBL/GenBank/DDBJ databases">
        <title>Genome content predicts the carbon catabolic preferences of heterotrophic bacteria.</title>
        <authorList>
            <person name="Gralka M."/>
        </authorList>
    </citation>
    <scope>NUCLEOTIDE SEQUENCE</scope>
    <source>
        <strain evidence="2">G2M05</strain>
    </source>
</reference>
<dbReference type="Proteomes" id="UP001170624">
    <property type="component" value="Unassembled WGS sequence"/>
</dbReference>
<comment type="caution">
    <text evidence="2">The sequence shown here is derived from an EMBL/GenBank/DDBJ whole genome shotgun (WGS) entry which is preliminary data.</text>
</comment>
<dbReference type="CDD" id="cd00093">
    <property type="entry name" value="HTH_XRE"/>
    <property type="match status" value="1"/>
</dbReference>
<evidence type="ECO:0000313" key="3">
    <source>
        <dbReference type="Proteomes" id="UP001170624"/>
    </source>
</evidence>
<accession>A0AAW7Y5G2</accession>
<evidence type="ECO:0000313" key="2">
    <source>
        <dbReference type="EMBL" id="MDO6542563.1"/>
    </source>
</evidence>
<organism evidence="2 3">
    <name type="scientific">Photobacterium sanguinicancri</name>
    <dbReference type="NCBI Taxonomy" id="875932"/>
    <lineage>
        <taxon>Bacteria</taxon>
        <taxon>Pseudomonadati</taxon>
        <taxon>Pseudomonadota</taxon>
        <taxon>Gammaproteobacteria</taxon>
        <taxon>Vibrionales</taxon>
        <taxon>Vibrionaceae</taxon>
        <taxon>Photobacterium</taxon>
    </lineage>
</organism>
<dbReference type="EMBL" id="JAUOPU010000006">
    <property type="protein sequence ID" value="MDO6542563.1"/>
    <property type="molecule type" value="Genomic_DNA"/>
</dbReference>
<dbReference type="PROSITE" id="PS50943">
    <property type="entry name" value="HTH_CROC1"/>
    <property type="match status" value="1"/>
</dbReference>
<dbReference type="SUPFAM" id="SSF47413">
    <property type="entry name" value="lambda repressor-like DNA-binding domains"/>
    <property type="match status" value="1"/>
</dbReference>
<evidence type="ECO:0000259" key="1">
    <source>
        <dbReference type="PROSITE" id="PS50943"/>
    </source>
</evidence>
<dbReference type="Pfam" id="PF01381">
    <property type="entry name" value="HTH_3"/>
    <property type="match status" value="1"/>
</dbReference>
<feature type="domain" description="HTH cro/C1-type" evidence="1">
    <location>
        <begin position="13"/>
        <end position="67"/>
    </location>
</feature>
<dbReference type="InterPro" id="IPR010982">
    <property type="entry name" value="Lambda_DNA-bd_dom_sf"/>
</dbReference>
<name>A0AAW7Y5G2_9GAMM</name>
<dbReference type="InterPro" id="IPR001387">
    <property type="entry name" value="Cro/C1-type_HTH"/>
</dbReference>
<dbReference type="RefSeq" id="WP_303499048.1">
    <property type="nucleotide sequence ID" value="NZ_JAUOPU010000006.1"/>
</dbReference>
<sequence length="76" mass="8827">MKNQIAIEFGERLAFQRKKKGFLQKELSELCGFSLNYVGVLERGEKNITLEKVFVLAEKLECSVYDLIPEQVMTRE</sequence>
<dbReference type="GO" id="GO:0003677">
    <property type="term" value="F:DNA binding"/>
    <property type="evidence" value="ECO:0007669"/>
    <property type="project" value="InterPro"/>
</dbReference>
<proteinExistence type="predicted"/>